<dbReference type="InterPro" id="IPR012674">
    <property type="entry name" value="Calycin"/>
</dbReference>
<dbReference type="Gene3D" id="2.40.128.20">
    <property type="match status" value="1"/>
</dbReference>
<dbReference type="EMBL" id="GFPF01004337">
    <property type="protein sequence ID" value="MAA15483.1"/>
    <property type="molecule type" value="Transcribed_RNA"/>
</dbReference>
<dbReference type="SUPFAM" id="SSF50814">
    <property type="entry name" value="Lipocalins"/>
    <property type="match status" value="1"/>
</dbReference>
<protein>
    <submittedName>
        <fullName evidence="2">Lipocalin</fullName>
    </submittedName>
</protein>
<keyword evidence="1" id="KW-0732">Signal</keyword>
<name>A0A224YML0_9ACAR</name>
<accession>A0A224YML0</accession>
<sequence>MIISGVCFLYLYLAVIPWKLANGQEGTSEVVTTTRKLSGAWRFMQSPNIYLYLRSAPITYVKCIQADTAAKNMTTRTLTQNIYVKFDTGVEPKWCKMRASYEPIEMTYSGRRVRIFRSVDEERHAVTNYTFIHTLGECAIVRKSKQVGNNEVATTQELWVNDHFNASSKFCEIQFMKVCNCDGKAARFNLTDCTKPREAPECP</sequence>
<feature type="chain" id="PRO_5012533439" evidence="1">
    <location>
        <begin position="24"/>
        <end position="203"/>
    </location>
</feature>
<evidence type="ECO:0000313" key="2">
    <source>
        <dbReference type="EMBL" id="MAA15483.1"/>
    </source>
</evidence>
<feature type="signal peptide" evidence="1">
    <location>
        <begin position="1"/>
        <end position="23"/>
    </location>
</feature>
<proteinExistence type="predicted"/>
<organism evidence="2">
    <name type="scientific">Rhipicephalus zambeziensis</name>
    <dbReference type="NCBI Taxonomy" id="60191"/>
    <lineage>
        <taxon>Eukaryota</taxon>
        <taxon>Metazoa</taxon>
        <taxon>Ecdysozoa</taxon>
        <taxon>Arthropoda</taxon>
        <taxon>Chelicerata</taxon>
        <taxon>Arachnida</taxon>
        <taxon>Acari</taxon>
        <taxon>Parasitiformes</taxon>
        <taxon>Ixodida</taxon>
        <taxon>Ixodoidea</taxon>
        <taxon>Ixodidae</taxon>
        <taxon>Rhipicephalinae</taxon>
        <taxon>Rhipicephalus</taxon>
        <taxon>Rhipicephalus</taxon>
    </lineage>
</organism>
<reference evidence="2" key="1">
    <citation type="journal article" date="2017" name="Parasit. Vectors">
        <title>Sialotranscriptomics of Rhipicephalus zambeziensis reveals intricate expression profiles of secretory proteins and suggests tight temporal transcriptional regulation during blood-feeding.</title>
        <authorList>
            <person name="de Castro M.H."/>
            <person name="de Klerk D."/>
            <person name="Pienaar R."/>
            <person name="Rees D.J.G."/>
            <person name="Mans B.J."/>
        </authorList>
    </citation>
    <scope>NUCLEOTIDE SEQUENCE</scope>
    <source>
        <tissue evidence="2">Salivary glands</tissue>
    </source>
</reference>
<evidence type="ECO:0000256" key="1">
    <source>
        <dbReference type="SAM" id="SignalP"/>
    </source>
</evidence>
<dbReference type="AlphaFoldDB" id="A0A224YML0"/>